<name>A0A0N4YJV7_NIPBR</name>
<evidence type="ECO:0000313" key="4">
    <source>
        <dbReference type="WBParaSite" id="NBR_0001727701-mRNA-1"/>
    </source>
</evidence>
<feature type="region of interest" description="Disordered" evidence="1">
    <location>
        <begin position="73"/>
        <end position="102"/>
    </location>
</feature>
<reference evidence="2 3" key="2">
    <citation type="submission" date="2018-11" db="EMBL/GenBank/DDBJ databases">
        <authorList>
            <consortium name="Pathogen Informatics"/>
        </authorList>
    </citation>
    <scope>NUCLEOTIDE SEQUENCE [LARGE SCALE GENOMIC DNA]</scope>
</reference>
<feature type="compositionally biased region" description="Polar residues" evidence="1">
    <location>
        <begin position="74"/>
        <end position="94"/>
    </location>
</feature>
<evidence type="ECO:0000313" key="3">
    <source>
        <dbReference type="Proteomes" id="UP000271162"/>
    </source>
</evidence>
<accession>A0A0N4YJV7</accession>
<dbReference type="EMBL" id="UYSL01022662">
    <property type="protein sequence ID" value="VDL80892.1"/>
    <property type="molecule type" value="Genomic_DNA"/>
</dbReference>
<protein>
    <submittedName>
        <fullName evidence="4">Cytospin-A</fullName>
    </submittedName>
</protein>
<gene>
    <name evidence="2" type="ORF">NBR_LOCUS17278</name>
</gene>
<evidence type="ECO:0000256" key="1">
    <source>
        <dbReference type="SAM" id="MobiDB-lite"/>
    </source>
</evidence>
<keyword evidence="3" id="KW-1185">Reference proteome</keyword>
<dbReference type="AlphaFoldDB" id="A0A0N4YJV7"/>
<dbReference type="Proteomes" id="UP000271162">
    <property type="component" value="Unassembled WGS sequence"/>
</dbReference>
<proteinExistence type="predicted"/>
<sequence>MDLSSPTSCEEDKSMATAVAEMAEDDGTPQHIKTILIYLLESKDRIDALIAENERLYEELRLLREENTGLKNKLASNEAANPDVLSQISSQPRVDTSPPKSDVQVQSRIASFLLSEHAMISVVFVNY</sequence>
<feature type="region of interest" description="Disordered" evidence="1">
    <location>
        <begin position="1"/>
        <end position="25"/>
    </location>
</feature>
<reference evidence="4" key="1">
    <citation type="submission" date="2017-02" db="UniProtKB">
        <authorList>
            <consortium name="WormBaseParasite"/>
        </authorList>
    </citation>
    <scope>IDENTIFICATION</scope>
</reference>
<dbReference type="WBParaSite" id="NBR_0001727701-mRNA-1">
    <property type="protein sequence ID" value="NBR_0001727701-mRNA-1"/>
    <property type="gene ID" value="NBR_0001727701"/>
</dbReference>
<evidence type="ECO:0000313" key="2">
    <source>
        <dbReference type="EMBL" id="VDL80892.1"/>
    </source>
</evidence>
<organism evidence="4">
    <name type="scientific">Nippostrongylus brasiliensis</name>
    <name type="common">Rat hookworm</name>
    <dbReference type="NCBI Taxonomy" id="27835"/>
    <lineage>
        <taxon>Eukaryota</taxon>
        <taxon>Metazoa</taxon>
        <taxon>Ecdysozoa</taxon>
        <taxon>Nematoda</taxon>
        <taxon>Chromadorea</taxon>
        <taxon>Rhabditida</taxon>
        <taxon>Rhabditina</taxon>
        <taxon>Rhabditomorpha</taxon>
        <taxon>Strongyloidea</taxon>
        <taxon>Heligmosomidae</taxon>
        <taxon>Nippostrongylus</taxon>
    </lineage>
</organism>